<evidence type="ECO:0000313" key="3">
    <source>
        <dbReference type="Proteomes" id="UP000298652"/>
    </source>
</evidence>
<evidence type="ECO:0000313" key="2">
    <source>
        <dbReference type="EMBL" id="TKW20624.1"/>
    </source>
</evidence>
<organism evidence="2 3">
    <name type="scientific">Setaria viridis</name>
    <name type="common">Green bristlegrass</name>
    <name type="synonym">Setaria italica subsp. viridis</name>
    <dbReference type="NCBI Taxonomy" id="4556"/>
    <lineage>
        <taxon>Eukaryota</taxon>
        <taxon>Viridiplantae</taxon>
        <taxon>Streptophyta</taxon>
        <taxon>Embryophyta</taxon>
        <taxon>Tracheophyta</taxon>
        <taxon>Spermatophyta</taxon>
        <taxon>Magnoliopsida</taxon>
        <taxon>Liliopsida</taxon>
        <taxon>Poales</taxon>
        <taxon>Poaceae</taxon>
        <taxon>PACMAD clade</taxon>
        <taxon>Panicoideae</taxon>
        <taxon>Panicodae</taxon>
        <taxon>Paniceae</taxon>
        <taxon>Cenchrinae</taxon>
        <taxon>Setaria</taxon>
    </lineage>
</organism>
<dbReference type="Proteomes" id="UP000298652">
    <property type="component" value="Chromosome 4"/>
</dbReference>
<dbReference type="AlphaFoldDB" id="A0A4U6UZ02"/>
<protein>
    <submittedName>
        <fullName evidence="2">Uncharacterized protein</fullName>
    </submittedName>
</protein>
<name>A0A4U6UZ02_SETVI</name>
<sequence length="96" mass="10800">MISHLGINLEHTCVLVMVDPIRSQDRPQLHAGQVPTSPPVRQLELSAESWSKGNEPNWCVHRRRDRQPPSSAPASPHSPLNFSKIRSLGLQAWLNH</sequence>
<proteinExistence type="predicted"/>
<evidence type="ECO:0000256" key="1">
    <source>
        <dbReference type="SAM" id="MobiDB-lite"/>
    </source>
</evidence>
<accession>A0A4U6UZ02</accession>
<feature type="region of interest" description="Disordered" evidence="1">
    <location>
        <begin position="27"/>
        <end position="82"/>
    </location>
</feature>
<feature type="compositionally biased region" description="Low complexity" evidence="1">
    <location>
        <begin position="68"/>
        <end position="79"/>
    </location>
</feature>
<keyword evidence="3" id="KW-1185">Reference proteome</keyword>
<gene>
    <name evidence="2" type="ORF">SEVIR_4G101400v2</name>
</gene>
<dbReference type="Gramene" id="TKW20624">
    <property type="protein sequence ID" value="TKW20624"/>
    <property type="gene ID" value="SEVIR_4G101400v2"/>
</dbReference>
<reference evidence="2" key="1">
    <citation type="submission" date="2019-03" db="EMBL/GenBank/DDBJ databases">
        <title>WGS assembly of Setaria viridis.</title>
        <authorList>
            <person name="Huang P."/>
            <person name="Jenkins J."/>
            <person name="Grimwood J."/>
            <person name="Barry K."/>
            <person name="Healey A."/>
            <person name="Mamidi S."/>
            <person name="Sreedasyam A."/>
            <person name="Shu S."/>
            <person name="Feldman M."/>
            <person name="Wu J."/>
            <person name="Yu Y."/>
            <person name="Chen C."/>
            <person name="Johnson J."/>
            <person name="Rokhsar D."/>
            <person name="Baxter I."/>
            <person name="Schmutz J."/>
            <person name="Brutnell T."/>
            <person name="Kellogg E."/>
        </authorList>
    </citation>
    <scope>NUCLEOTIDE SEQUENCE [LARGE SCALE GENOMIC DNA]</scope>
</reference>
<dbReference type="EMBL" id="CM016555">
    <property type="protein sequence ID" value="TKW20624.1"/>
    <property type="molecule type" value="Genomic_DNA"/>
</dbReference>